<protein>
    <submittedName>
        <fullName evidence="1">Uncharacterized protein</fullName>
    </submittedName>
</protein>
<dbReference type="AlphaFoldDB" id="A0A8J4E9G5"/>
<sequence length="76" mass="8654">MRRRRRSSRRPVDSTSTEVDASEQTYIINLTTLAVDCNDAHRLAHAILDRLADLPGLLRMSTTVSFEEPVNRVMVK</sequence>
<dbReference type="EMBL" id="BOPH01000017">
    <property type="protein sequence ID" value="GIJ66298.1"/>
    <property type="molecule type" value="Genomic_DNA"/>
</dbReference>
<evidence type="ECO:0000313" key="1">
    <source>
        <dbReference type="EMBL" id="GIJ66298.1"/>
    </source>
</evidence>
<dbReference type="RefSeq" id="WP_203926276.1">
    <property type="nucleotide sequence ID" value="NZ_BOPH01000017.1"/>
</dbReference>
<dbReference type="Proteomes" id="UP000635606">
    <property type="component" value="Unassembled WGS sequence"/>
</dbReference>
<name>A0A8J4E9G5_9ACTN</name>
<evidence type="ECO:0000313" key="2">
    <source>
        <dbReference type="Proteomes" id="UP000635606"/>
    </source>
</evidence>
<comment type="caution">
    <text evidence="1">The sequence shown here is derived from an EMBL/GenBank/DDBJ whole genome shotgun (WGS) entry which is preliminary data.</text>
</comment>
<accession>A0A8J4E9G5</accession>
<proteinExistence type="predicted"/>
<reference evidence="1" key="1">
    <citation type="submission" date="2021-01" db="EMBL/GenBank/DDBJ databases">
        <title>Whole genome shotgun sequence of Virgisporangium ochraceum NBRC 16418.</title>
        <authorList>
            <person name="Komaki H."/>
            <person name="Tamura T."/>
        </authorList>
    </citation>
    <scope>NUCLEOTIDE SEQUENCE</scope>
    <source>
        <strain evidence="1">NBRC 16418</strain>
    </source>
</reference>
<gene>
    <name evidence="1" type="ORF">Voc01_012150</name>
</gene>
<keyword evidence="2" id="KW-1185">Reference proteome</keyword>
<organism evidence="1 2">
    <name type="scientific">Virgisporangium ochraceum</name>
    <dbReference type="NCBI Taxonomy" id="65505"/>
    <lineage>
        <taxon>Bacteria</taxon>
        <taxon>Bacillati</taxon>
        <taxon>Actinomycetota</taxon>
        <taxon>Actinomycetes</taxon>
        <taxon>Micromonosporales</taxon>
        <taxon>Micromonosporaceae</taxon>
        <taxon>Virgisporangium</taxon>
    </lineage>
</organism>